<evidence type="ECO:0000313" key="10">
    <source>
        <dbReference type="Proteomes" id="UP000887565"/>
    </source>
</evidence>
<evidence type="ECO:0000256" key="4">
    <source>
        <dbReference type="ARBA" id="ARBA00022737"/>
    </source>
</evidence>
<dbReference type="PROSITE" id="PS00299">
    <property type="entry name" value="UBIQUITIN_1"/>
    <property type="match status" value="1"/>
</dbReference>
<dbReference type="GO" id="GO:0003723">
    <property type="term" value="F:RNA binding"/>
    <property type="evidence" value="ECO:0007669"/>
    <property type="project" value="InterPro"/>
</dbReference>
<dbReference type="PANTHER" id="PTHR15316">
    <property type="entry name" value="SPLICEOSOME ASSOCIATED PROTEIN 114/SWAP SPLICING FACTOR-RELATED"/>
    <property type="match status" value="1"/>
</dbReference>
<dbReference type="PRINTS" id="PR00348">
    <property type="entry name" value="UBIQUITIN"/>
</dbReference>
<keyword evidence="5" id="KW-0508">mRNA splicing</keyword>
<dbReference type="Gene3D" id="3.10.20.90">
    <property type="entry name" value="Phosphatidylinositol 3-kinase Catalytic Subunit, Chain A, domain 1"/>
    <property type="match status" value="1"/>
</dbReference>
<feature type="region of interest" description="Disordered" evidence="7">
    <location>
        <begin position="304"/>
        <end position="379"/>
    </location>
</feature>
<reference evidence="11" key="1">
    <citation type="submission" date="2022-11" db="UniProtKB">
        <authorList>
            <consortium name="WormBaseParasite"/>
        </authorList>
    </citation>
    <scope>IDENTIFICATION</scope>
</reference>
<dbReference type="InterPro" id="IPR035563">
    <property type="entry name" value="SF3As1_ubi"/>
</dbReference>
<feature type="region of interest" description="Disordered" evidence="7">
    <location>
        <begin position="1"/>
        <end position="28"/>
    </location>
</feature>
<dbReference type="InterPro" id="IPR019954">
    <property type="entry name" value="Ubiquitin_CS"/>
</dbReference>
<feature type="compositionally biased region" description="Basic and acidic residues" evidence="7">
    <location>
        <begin position="536"/>
        <end position="553"/>
    </location>
</feature>
<dbReference type="PROSITE" id="PS50053">
    <property type="entry name" value="UBIQUITIN_2"/>
    <property type="match status" value="1"/>
</dbReference>
<dbReference type="InterPro" id="IPR029071">
    <property type="entry name" value="Ubiquitin-like_domsf"/>
</dbReference>
<dbReference type="OMA" id="HAYYRHR"/>
<dbReference type="CDD" id="cd01800">
    <property type="entry name" value="Ubl_SF3a120"/>
    <property type="match status" value="1"/>
</dbReference>
<dbReference type="SUPFAM" id="SSF109905">
    <property type="entry name" value="Surp module (SWAP domain)"/>
    <property type="match status" value="2"/>
</dbReference>
<evidence type="ECO:0000256" key="1">
    <source>
        <dbReference type="ARBA" id="ARBA00004123"/>
    </source>
</evidence>
<keyword evidence="4" id="KW-0677">Repeat</keyword>
<keyword evidence="6" id="KW-0539">Nucleus</keyword>
<evidence type="ECO:0000256" key="3">
    <source>
        <dbReference type="ARBA" id="ARBA00022728"/>
    </source>
</evidence>
<keyword evidence="2" id="KW-0507">mRNA processing</keyword>
<dbReference type="PANTHER" id="PTHR15316:SF1">
    <property type="entry name" value="SPLICING FACTOR 3A SUBUNIT 1"/>
    <property type="match status" value="1"/>
</dbReference>
<evidence type="ECO:0000256" key="5">
    <source>
        <dbReference type="ARBA" id="ARBA00023187"/>
    </source>
</evidence>
<dbReference type="GO" id="GO:0071004">
    <property type="term" value="C:U2-type prespliceosome"/>
    <property type="evidence" value="ECO:0007669"/>
    <property type="project" value="TreeGrafter"/>
</dbReference>
<dbReference type="InterPro" id="IPR019956">
    <property type="entry name" value="Ubiquitin_dom"/>
</dbReference>
<keyword evidence="3" id="KW-0747">Spliceosome</keyword>
<dbReference type="SMART" id="SM00648">
    <property type="entry name" value="SWAP"/>
    <property type="match status" value="2"/>
</dbReference>
<feature type="compositionally biased region" description="Acidic residues" evidence="7">
    <location>
        <begin position="311"/>
        <end position="321"/>
    </location>
</feature>
<keyword evidence="10" id="KW-1185">Reference proteome</keyword>
<dbReference type="InterPro" id="IPR000061">
    <property type="entry name" value="Surp"/>
</dbReference>
<feature type="compositionally biased region" description="Basic and acidic residues" evidence="7">
    <location>
        <begin position="322"/>
        <end position="344"/>
    </location>
</feature>
<dbReference type="GO" id="GO:0000381">
    <property type="term" value="P:regulation of alternative mRNA splicing, via spliceosome"/>
    <property type="evidence" value="ECO:0007669"/>
    <property type="project" value="TreeGrafter"/>
</dbReference>
<protein>
    <submittedName>
        <fullName evidence="11">Splicing factor 3A subunit 1</fullName>
    </submittedName>
</protein>
<dbReference type="SMART" id="SM00213">
    <property type="entry name" value="UBQ"/>
    <property type="match status" value="1"/>
</dbReference>
<organism evidence="10 11">
    <name type="scientific">Romanomermis culicivorax</name>
    <name type="common">Nematode worm</name>
    <dbReference type="NCBI Taxonomy" id="13658"/>
    <lineage>
        <taxon>Eukaryota</taxon>
        <taxon>Metazoa</taxon>
        <taxon>Ecdysozoa</taxon>
        <taxon>Nematoda</taxon>
        <taxon>Enoplea</taxon>
        <taxon>Dorylaimia</taxon>
        <taxon>Mermithida</taxon>
        <taxon>Mermithoidea</taxon>
        <taxon>Mermithidae</taxon>
        <taxon>Romanomermis</taxon>
    </lineage>
</organism>
<feature type="compositionally biased region" description="Low complexity" evidence="7">
    <location>
        <begin position="349"/>
        <end position="370"/>
    </location>
</feature>
<evidence type="ECO:0000256" key="2">
    <source>
        <dbReference type="ARBA" id="ARBA00022664"/>
    </source>
</evidence>
<dbReference type="Gene3D" id="1.10.10.790">
    <property type="entry name" value="Surp module"/>
    <property type="match status" value="2"/>
</dbReference>
<evidence type="ECO:0000259" key="8">
    <source>
        <dbReference type="PROSITE" id="PS50053"/>
    </source>
</evidence>
<feature type="region of interest" description="Disordered" evidence="7">
    <location>
        <begin position="528"/>
        <end position="566"/>
    </location>
</feature>
<evidence type="ECO:0000259" key="9">
    <source>
        <dbReference type="PROSITE" id="PS50128"/>
    </source>
</evidence>
<dbReference type="GO" id="GO:0005686">
    <property type="term" value="C:U2 snRNP"/>
    <property type="evidence" value="ECO:0007669"/>
    <property type="project" value="UniProtKB-ARBA"/>
</dbReference>
<dbReference type="AlphaFoldDB" id="A0A915IFD6"/>
<dbReference type="GO" id="GO:0045292">
    <property type="term" value="P:mRNA cis splicing, via spliceosome"/>
    <property type="evidence" value="ECO:0007669"/>
    <property type="project" value="InterPro"/>
</dbReference>
<proteinExistence type="predicted"/>
<dbReference type="GO" id="GO:0071013">
    <property type="term" value="C:catalytic step 2 spliceosome"/>
    <property type="evidence" value="ECO:0007669"/>
    <property type="project" value="TreeGrafter"/>
</dbReference>
<dbReference type="PROSITE" id="PS50128">
    <property type="entry name" value="SURP"/>
    <property type="match status" value="2"/>
</dbReference>
<dbReference type="Pfam" id="PF12230">
    <property type="entry name" value="PRP21_like_P"/>
    <property type="match status" value="1"/>
</dbReference>
<accession>A0A915IFD6</accession>
<feature type="domain" description="Ubiquitin-like" evidence="8">
    <location>
        <begin position="681"/>
        <end position="768"/>
    </location>
</feature>
<dbReference type="Proteomes" id="UP000887565">
    <property type="component" value="Unplaced"/>
</dbReference>
<name>A0A915IFD6_ROMCU</name>
<dbReference type="InterPro" id="IPR000626">
    <property type="entry name" value="Ubiquitin-like_dom"/>
</dbReference>
<feature type="domain" description="SURP motif" evidence="9">
    <location>
        <begin position="46"/>
        <end position="88"/>
    </location>
</feature>
<comment type="subcellular location">
    <subcellularLocation>
        <location evidence="1">Nucleus</location>
    </subcellularLocation>
</comment>
<dbReference type="Pfam" id="PF01805">
    <property type="entry name" value="Surp"/>
    <property type="match status" value="2"/>
</dbReference>
<evidence type="ECO:0000256" key="6">
    <source>
        <dbReference type="ARBA" id="ARBA00023242"/>
    </source>
</evidence>
<evidence type="ECO:0000256" key="7">
    <source>
        <dbReference type="SAM" id="MobiDB-lite"/>
    </source>
</evidence>
<feature type="domain" description="SURP motif" evidence="9">
    <location>
        <begin position="151"/>
        <end position="193"/>
    </location>
</feature>
<dbReference type="WBParaSite" id="nRc.2.0.1.t11936-RA">
    <property type="protein sequence ID" value="nRc.2.0.1.t11936-RA"/>
    <property type="gene ID" value="nRc.2.0.1.g11936"/>
</dbReference>
<sequence length="771" mass="86384">MPVGVENSAVPVVTDRGPDIQNNTEPSKSGKALVGIIYPPLEIRNIVDKTASFTARNGPEFEARIRQHEANNPRFNFLTPTDPYHAYYLHKVKEFAEGKIVETAPQKPVGPILPQKVQDAIKAAEFVPKEVPAEFEFSADPATINAFDLDLIKLTAVFVARNGRQFLSQLMSRESRNYQFDFLKPQHSNFGYFTKLVEQYTKILIPPKDILERLRKELDDPRSILDTVKYRVEWEKHQRRIRERQEAEVEKERMAYAQIDWHDFVVVQTVDFQPHETVNLPPPCTPKDVGARLLAQQRIEATKTAAQTMEMEVESDDETEGEERAERKGKDAPAVKNPEAEKTSQKANQAAAPQQQQTPRPPQLLATQPAPLLPDPENIVIRSDYNPRTKQLEKVKQTEQKWVISPLTGEKILADKLAEHMRYNTVDSQYFVQKERELQDRQEEEPVYAAGVDISQNIVSFAERRSDIFGVGSRGAEQAMIGKKLGEEDRPKNDPRSMWDGHMSSVDATAKAAQSHVTIEEQIAQIHRTQGLLPSQDKERIGPKGTDSSKDSKNMANQAPPPPPIRPTLTATVVPVVQVAPTPVLLVQQPALGVVGGFMSSRPPFPPYGAGMPPRMPFGQGPPGQPPFFHGGGPPMMSGMPPMAQMQPPIPEDEPSAKRQKTSEDQLIDEIEWLNRFGNQVSVSISVVCPAVPDKPEWRLTGQTLTYPMNLRDPISALKTKLQESTNLPSGKQKLVFDGLFVKDSQSLAYYNMQNGSIVQLQLKERGGRKK</sequence>
<dbReference type="Pfam" id="PF00240">
    <property type="entry name" value="ubiquitin"/>
    <property type="match status" value="1"/>
</dbReference>
<dbReference type="SUPFAM" id="SSF54236">
    <property type="entry name" value="Ubiquitin-like"/>
    <property type="match status" value="1"/>
</dbReference>
<dbReference type="InterPro" id="IPR022030">
    <property type="entry name" value="SF3A1_dom"/>
</dbReference>
<evidence type="ECO:0000313" key="11">
    <source>
        <dbReference type="WBParaSite" id="nRc.2.0.1.t11936-RA"/>
    </source>
</evidence>
<dbReference type="FunFam" id="1.10.10.790:FF:000002">
    <property type="entry name" value="Splicing factor 3A subunit 1"/>
    <property type="match status" value="1"/>
</dbReference>
<dbReference type="FunFam" id="1.10.10.790:FF:000001">
    <property type="entry name" value="Splicing factor 3a, subunit 1"/>
    <property type="match status" value="1"/>
</dbReference>
<dbReference type="InterPro" id="IPR035967">
    <property type="entry name" value="SWAP/Surp_sf"/>
</dbReference>
<dbReference type="InterPro" id="IPR045146">
    <property type="entry name" value="SF3A1"/>
</dbReference>